<dbReference type="EMBL" id="CAQQ02393910">
    <property type="status" value="NOT_ANNOTATED_CDS"/>
    <property type="molecule type" value="Genomic_DNA"/>
</dbReference>
<name>T1GNJ3_MEGSC</name>
<organism evidence="2 3">
    <name type="scientific">Megaselia scalaris</name>
    <name type="common">Humpbacked fly</name>
    <name type="synonym">Phora scalaris</name>
    <dbReference type="NCBI Taxonomy" id="36166"/>
    <lineage>
        <taxon>Eukaryota</taxon>
        <taxon>Metazoa</taxon>
        <taxon>Ecdysozoa</taxon>
        <taxon>Arthropoda</taxon>
        <taxon>Hexapoda</taxon>
        <taxon>Insecta</taxon>
        <taxon>Pterygota</taxon>
        <taxon>Neoptera</taxon>
        <taxon>Endopterygota</taxon>
        <taxon>Diptera</taxon>
        <taxon>Brachycera</taxon>
        <taxon>Muscomorpha</taxon>
        <taxon>Platypezoidea</taxon>
        <taxon>Phoridae</taxon>
        <taxon>Megaseliini</taxon>
        <taxon>Megaselia</taxon>
    </lineage>
</organism>
<accession>T1GNJ3</accession>
<dbReference type="AlphaFoldDB" id="T1GNJ3"/>
<feature type="compositionally biased region" description="Polar residues" evidence="1">
    <location>
        <begin position="1"/>
        <end position="14"/>
    </location>
</feature>
<proteinExistence type="predicted"/>
<dbReference type="EnsemblMetazoa" id="MESCA005147-RA">
    <property type="protein sequence ID" value="MESCA005147-PA"/>
    <property type="gene ID" value="MESCA005147"/>
</dbReference>
<keyword evidence="3" id="KW-1185">Reference proteome</keyword>
<evidence type="ECO:0000313" key="3">
    <source>
        <dbReference type="Proteomes" id="UP000015102"/>
    </source>
</evidence>
<evidence type="ECO:0000256" key="1">
    <source>
        <dbReference type="SAM" id="MobiDB-lite"/>
    </source>
</evidence>
<protein>
    <submittedName>
        <fullName evidence="2">Uncharacterized protein</fullName>
    </submittedName>
</protein>
<dbReference type="HOGENOM" id="CLU_2796869_0_0_1"/>
<feature type="region of interest" description="Disordered" evidence="1">
    <location>
        <begin position="1"/>
        <end position="20"/>
    </location>
</feature>
<sequence length="68" mass="7503">MTNHGHSGEVQTRTGVIGANSHRLEIQKKHIACKQMSVQPDQTTTILTVVPQNQSYGSESWNLTSVEL</sequence>
<dbReference type="EMBL" id="CAQQ02393909">
    <property type="status" value="NOT_ANNOTATED_CDS"/>
    <property type="molecule type" value="Genomic_DNA"/>
</dbReference>
<reference evidence="3" key="1">
    <citation type="submission" date="2013-02" db="EMBL/GenBank/DDBJ databases">
        <authorList>
            <person name="Hughes D."/>
        </authorList>
    </citation>
    <scope>NUCLEOTIDE SEQUENCE</scope>
    <source>
        <strain>Durham</strain>
        <strain evidence="3">NC isolate 2 -- Noor lab</strain>
    </source>
</reference>
<reference evidence="2" key="2">
    <citation type="submission" date="2015-06" db="UniProtKB">
        <authorList>
            <consortium name="EnsemblMetazoa"/>
        </authorList>
    </citation>
    <scope>IDENTIFICATION</scope>
</reference>
<evidence type="ECO:0000313" key="2">
    <source>
        <dbReference type="EnsemblMetazoa" id="MESCA005147-PA"/>
    </source>
</evidence>
<dbReference type="Proteomes" id="UP000015102">
    <property type="component" value="Unassembled WGS sequence"/>
</dbReference>